<keyword evidence="1" id="KW-1133">Transmembrane helix</keyword>
<feature type="transmembrane region" description="Helical" evidence="1">
    <location>
        <begin position="6"/>
        <end position="26"/>
    </location>
</feature>
<evidence type="ECO:0000313" key="3">
    <source>
        <dbReference type="Proteomes" id="UP000002012"/>
    </source>
</evidence>
<dbReference type="eggNOG" id="COG2165">
    <property type="taxonomic scope" value="Bacteria"/>
</dbReference>
<dbReference type="STRING" id="522772.Dacet_2497"/>
<dbReference type="SUPFAM" id="SSF54523">
    <property type="entry name" value="Pili subunits"/>
    <property type="match status" value="1"/>
</dbReference>
<keyword evidence="1" id="KW-0472">Membrane</keyword>
<name>D4H4C8_DENA2</name>
<dbReference type="NCBIfam" id="TIGR02532">
    <property type="entry name" value="IV_pilin_GFxxxE"/>
    <property type="match status" value="1"/>
</dbReference>
<dbReference type="PaxDb" id="522772-Dacet_2497"/>
<dbReference type="InterPro" id="IPR045584">
    <property type="entry name" value="Pilin-like"/>
</dbReference>
<reference evidence="2 3" key="1">
    <citation type="journal article" date="2010" name="Stand. Genomic Sci.">
        <title>Complete genome sequence of Denitrovibrio acetiphilus type strain (N2460).</title>
        <authorList>
            <person name="Kiss H."/>
            <person name="Lang E."/>
            <person name="Lapidus A."/>
            <person name="Copeland A."/>
            <person name="Nolan M."/>
            <person name="Glavina Del Rio T."/>
            <person name="Chen F."/>
            <person name="Lucas S."/>
            <person name="Tice H."/>
            <person name="Cheng J.F."/>
            <person name="Han C."/>
            <person name="Goodwin L."/>
            <person name="Pitluck S."/>
            <person name="Liolios K."/>
            <person name="Pati A."/>
            <person name="Ivanova N."/>
            <person name="Mavromatis K."/>
            <person name="Chen A."/>
            <person name="Palaniappan K."/>
            <person name="Land M."/>
            <person name="Hauser L."/>
            <person name="Chang Y.J."/>
            <person name="Jeffries C.D."/>
            <person name="Detter J.C."/>
            <person name="Brettin T."/>
            <person name="Spring S."/>
            <person name="Rohde M."/>
            <person name="Goker M."/>
            <person name="Woyke T."/>
            <person name="Bristow J."/>
            <person name="Eisen J.A."/>
            <person name="Markowitz V."/>
            <person name="Hugenholtz P."/>
            <person name="Kyrpides N.C."/>
            <person name="Klenk H.P."/>
        </authorList>
    </citation>
    <scope>NUCLEOTIDE SEQUENCE [LARGE SCALE GENOMIC DNA]</scope>
    <source>
        <strain evidence="3">DSM 12809 / NBRC 114555 / N2460</strain>
    </source>
</reference>
<accession>D4H4C8</accession>
<sequence length="186" mass="20040">MNKNGFTLVELAIVLVIIGIILGGVIKGQELVTNAKIKGLYREFQQVEFATFSYYDRFNNYPGDNKSNENGLIEADPVGDGTGTDETVKFWSDVTSEGFYIGELDSITNLPGHGLGGTISVTNKVFGFAKNAVCFSDISPDDALIFDTQFDDGKSDSGTIRGGSGNNTASDDYTGTAEYRICVQLD</sequence>
<dbReference type="InParanoid" id="D4H4C8"/>
<proteinExistence type="predicted"/>
<dbReference type="OrthoDB" id="9795524at2"/>
<keyword evidence="1" id="KW-0812">Transmembrane</keyword>
<dbReference type="RefSeq" id="WP_013011758.1">
    <property type="nucleotide sequence ID" value="NC_013943.1"/>
</dbReference>
<keyword evidence="3" id="KW-1185">Reference proteome</keyword>
<dbReference type="KEGG" id="dap:Dacet_2497"/>
<dbReference type="Proteomes" id="UP000002012">
    <property type="component" value="Chromosome"/>
</dbReference>
<protein>
    <submittedName>
        <fullName evidence="2">Methylation site</fullName>
    </submittedName>
</protein>
<dbReference type="InterPro" id="IPR012902">
    <property type="entry name" value="N_methyl_site"/>
</dbReference>
<dbReference type="AlphaFoldDB" id="D4H4C8"/>
<gene>
    <name evidence="2" type="ordered locus">Dacet_2497</name>
</gene>
<dbReference type="Pfam" id="PF07963">
    <property type="entry name" value="N_methyl"/>
    <property type="match status" value="1"/>
</dbReference>
<organism evidence="2 3">
    <name type="scientific">Denitrovibrio acetiphilus (strain DSM 12809 / NBRC 114555 / N2460)</name>
    <dbReference type="NCBI Taxonomy" id="522772"/>
    <lineage>
        <taxon>Bacteria</taxon>
        <taxon>Pseudomonadati</taxon>
        <taxon>Deferribacterota</taxon>
        <taxon>Deferribacteres</taxon>
        <taxon>Deferribacterales</taxon>
        <taxon>Geovibrionaceae</taxon>
        <taxon>Denitrovibrio</taxon>
    </lineage>
</organism>
<dbReference type="EMBL" id="CP001968">
    <property type="protein sequence ID" value="ADD69257.1"/>
    <property type="molecule type" value="Genomic_DNA"/>
</dbReference>
<evidence type="ECO:0000256" key="1">
    <source>
        <dbReference type="SAM" id="Phobius"/>
    </source>
</evidence>
<dbReference type="HOGENOM" id="CLU_078515_1_0_0"/>
<dbReference type="Gene3D" id="3.30.700.10">
    <property type="entry name" value="Glycoprotein, Type 4 Pilin"/>
    <property type="match status" value="1"/>
</dbReference>
<evidence type="ECO:0000313" key="2">
    <source>
        <dbReference type="EMBL" id="ADD69257.1"/>
    </source>
</evidence>